<dbReference type="EMBL" id="AGBF01000026">
    <property type="protein sequence ID" value="EGX59701.1"/>
    <property type="molecule type" value="Genomic_DNA"/>
</dbReference>
<keyword evidence="3" id="KW-1185">Reference proteome</keyword>
<gene>
    <name evidence="2" type="ORF">SZN_11553</name>
</gene>
<organism evidence="2 3">
    <name type="scientific">Streptomyces zinciresistens K42</name>
    <dbReference type="NCBI Taxonomy" id="700597"/>
    <lineage>
        <taxon>Bacteria</taxon>
        <taxon>Bacillati</taxon>
        <taxon>Actinomycetota</taxon>
        <taxon>Actinomycetes</taxon>
        <taxon>Kitasatosporales</taxon>
        <taxon>Streptomycetaceae</taxon>
        <taxon>Streptomyces</taxon>
    </lineage>
</organism>
<evidence type="ECO:0000256" key="1">
    <source>
        <dbReference type="SAM" id="MobiDB-lite"/>
    </source>
</evidence>
<dbReference type="OrthoDB" id="4334579at2"/>
<feature type="compositionally biased region" description="Low complexity" evidence="1">
    <location>
        <begin position="63"/>
        <end position="75"/>
    </location>
</feature>
<accession>G2G9Z0</accession>
<protein>
    <recommendedName>
        <fullName evidence="4">Lipoprotein</fullName>
    </recommendedName>
</protein>
<feature type="region of interest" description="Disordered" evidence="1">
    <location>
        <begin position="28"/>
        <end position="128"/>
    </location>
</feature>
<evidence type="ECO:0000313" key="2">
    <source>
        <dbReference type="EMBL" id="EGX59701.1"/>
    </source>
</evidence>
<dbReference type="PATRIC" id="fig|700597.3.peg.2261"/>
<dbReference type="PROSITE" id="PS51257">
    <property type="entry name" value="PROKAR_LIPOPROTEIN"/>
    <property type="match status" value="1"/>
</dbReference>
<dbReference type="RefSeq" id="WP_007494451.1">
    <property type="nucleotide sequence ID" value="NZ_AGBF01000026.1"/>
</dbReference>
<reference evidence="2 3" key="1">
    <citation type="submission" date="2011-08" db="EMBL/GenBank/DDBJ databases">
        <authorList>
            <person name="Lin Y."/>
            <person name="Hao X."/>
            <person name="Johnstone L."/>
            <person name="Miller S.J."/>
            <person name="Wei G."/>
            <person name="Rensing C."/>
        </authorList>
    </citation>
    <scope>NUCLEOTIDE SEQUENCE [LARGE SCALE GENOMIC DNA]</scope>
    <source>
        <strain evidence="2 3">K42</strain>
    </source>
</reference>
<evidence type="ECO:0000313" key="3">
    <source>
        <dbReference type="Proteomes" id="UP000004217"/>
    </source>
</evidence>
<sequence length="171" mass="18651">MRSAAVRSVIATATIVTTAALTLVGCEDSDTDLDHGKVIDKRSRAAQDPVYEQVERPAPCRSTRTQTLRTTLAKPGPKPKPKPPADTSDDQPDAPQPPRTDTSKNPPRSTPGVRTPDKGVPSAPCGTTTVRVFKGYKKPAKWELKLQDGKETDWETVSREEYNSVDIGDHF</sequence>
<dbReference type="AlphaFoldDB" id="G2G9Z0"/>
<dbReference type="Proteomes" id="UP000004217">
    <property type="component" value="Unassembled WGS sequence"/>
</dbReference>
<feature type="compositionally biased region" description="Basic and acidic residues" evidence="1">
    <location>
        <begin position="32"/>
        <end position="45"/>
    </location>
</feature>
<proteinExistence type="predicted"/>
<comment type="caution">
    <text evidence="2">The sequence shown here is derived from an EMBL/GenBank/DDBJ whole genome shotgun (WGS) entry which is preliminary data.</text>
</comment>
<name>G2G9Z0_9ACTN</name>
<evidence type="ECO:0008006" key="4">
    <source>
        <dbReference type="Google" id="ProtNLM"/>
    </source>
</evidence>